<evidence type="ECO:0000313" key="12">
    <source>
        <dbReference type="Ensembl" id="ENSNNAP00000019712.1"/>
    </source>
</evidence>
<evidence type="ECO:0000256" key="4">
    <source>
        <dbReference type="ARBA" id="ARBA00022473"/>
    </source>
</evidence>
<dbReference type="GO" id="GO:0007369">
    <property type="term" value="P:gastrulation"/>
    <property type="evidence" value="ECO:0007669"/>
    <property type="project" value="UniProtKB-KW"/>
</dbReference>
<evidence type="ECO:0000256" key="8">
    <source>
        <dbReference type="ARBA" id="ARBA00022729"/>
    </source>
</evidence>
<organism evidence="12 13">
    <name type="scientific">Naja naja</name>
    <name type="common">Indian cobra</name>
    <dbReference type="NCBI Taxonomy" id="35670"/>
    <lineage>
        <taxon>Eukaryota</taxon>
        <taxon>Metazoa</taxon>
        <taxon>Chordata</taxon>
        <taxon>Craniata</taxon>
        <taxon>Vertebrata</taxon>
        <taxon>Euteleostomi</taxon>
        <taxon>Lepidosauria</taxon>
        <taxon>Squamata</taxon>
        <taxon>Bifurcata</taxon>
        <taxon>Unidentata</taxon>
        <taxon>Episquamata</taxon>
        <taxon>Toxicofera</taxon>
        <taxon>Serpentes</taxon>
        <taxon>Colubroidea</taxon>
        <taxon>Elapidae</taxon>
        <taxon>Elapinae</taxon>
        <taxon>Naja</taxon>
    </lineage>
</organism>
<evidence type="ECO:0000256" key="7">
    <source>
        <dbReference type="ARBA" id="ARBA00022702"/>
    </source>
</evidence>
<dbReference type="PANTHER" id="PTHR15953:SF0">
    <property type="entry name" value="APELIN"/>
    <property type="match status" value="1"/>
</dbReference>
<dbReference type="GO" id="GO:0001525">
    <property type="term" value="P:angiogenesis"/>
    <property type="evidence" value="ECO:0007669"/>
    <property type="project" value="UniProtKB-KW"/>
</dbReference>
<dbReference type="InterPro" id="IPR026155">
    <property type="entry name" value="Apelin"/>
</dbReference>
<comment type="subcellular location">
    <subcellularLocation>
        <location evidence="1">Secreted</location>
        <location evidence="1">Extracellular space</location>
    </subcellularLocation>
</comment>
<dbReference type="OrthoDB" id="10412711at2759"/>
<keyword evidence="8" id="KW-0732">Signal</keyword>
<evidence type="ECO:0000313" key="13">
    <source>
        <dbReference type="Proteomes" id="UP000694559"/>
    </source>
</evidence>
<evidence type="ECO:0000256" key="6">
    <source>
        <dbReference type="ARBA" id="ARBA00022657"/>
    </source>
</evidence>
<name>A0A8C6XWZ6_NAJNA</name>
<dbReference type="GO" id="GO:0031704">
    <property type="term" value="F:apelin receptor binding"/>
    <property type="evidence" value="ECO:0007669"/>
    <property type="project" value="InterPro"/>
</dbReference>
<evidence type="ECO:0000256" key="11">
    <source>
        <dbReference type="SAM" id="MobiDB-lite"/>
    </source>
</evidence>
<protein>
    <recommendedName>
        <fullName evidence="3">Apelin</fullName>
    </recommendedName>
    <alternativeName>
        <fullName evidence="10">APJ endogenous ligand</fullName>
    </alternativeName>
</protein>
<dbReference type="GO" id="GO:0005615">
    <property type="term" value="C:extracellular space"/>
    <property type="evidence" value="ECO:0007669"/>
    <property type="project" value="TreeGrafter"/>
</dbReference>
<sequence>WTRRPPRSLPTLLFCRNAYMNEVGPVSEASDGKELLEGQAVNLAHPKVARSVGGHRHNAWRRYRRPRPRLSHKGPMPF</sequence>
<accession>A0A8C6XWZ6</accession>
<proteinExistence type="inferred from homology"/>
<evidence type="ECO:0000256" key="3">
    <source>
        <dbReference type="ARBA" id="ARBA00020395"/>
    </source>
</evidence>
<reference evidence="12" key="1">
    <citation type="submission" date="2025-08" db="UniProtKB">
        <authorList>
            <consortium name="Ensembl"/>
        </authorList>
    </citation>
    <scope>IDENTIFICATION</scope>
</reference>
<keyword evidence="7" id="KW-0372">Hormone</keyword>
<evidence type="ECO:0000256" key="9">
    <source>
        <dbReference type="ARBA" id="ARBA00023218"/>
    </source>
</evidence>
<reference evidence="12" key="2">
    <citation type="submission" date="2025-09" db="UniProtKB">
        <authorList>
            <consortium name="Ensembl"/>
        </authorList>
    </citation>
    <scope>IDENTIFICATION</scope>
</reference>
<comment type="similarity">
    <text evidence="2">Belongs to the apelin family.</text>
</comment>
<dbReference type="Proteomes" id="UP000694559">
    <property type="component" value="Unplaced"/>
</dbReference>
<dbReference type="PANTHER" id="PTHR15953">
    <property type="entry name" value="APELIN"/>
    <property type="match status" value="1"/>
</dbReference>
<dbReference type="GeneTree" id="ENSGT01010000223272"/>
<evidence type="ECO:0000256" key="1">
    <source>
        <dbReference type="ARBA" id="ARBA00004239"/>
    </source>
</evidence>
<dbReference type="Pfam" id="PF15360">
    <property type="entry name" value="Apelin"/>
    <property type="match status" value="1"/>
</dbReference>
<keyword evidence="4" id="KW-0217">Developmental protein</keyword>
<evidence type="ECO:0000256" key="10">
    <source>
        <dbReference type="ARBA" id="ARBA00030305"/>
    </source>
</evidence>
<evidence type="ECO:0000256" key="5">
    <source>
        <dbReference type="ARBA" id="ARBA00022525"/>
    </source>
</evidence>
<evidence type="ECO:0000256" key="2">
    <source>
        <dbReference type="ARBA" id="ARBA00008623"/>
    </source>
</evidence>
<dbReference type="OMA" id="GHRQNGW"/>
<feature type="region of interest" description="Disordered" evidence="11">
    <location>
        <begin position="51"/>
        <end position="78"/>
    </location>
</feature>
<dbReference type="AlphaFoldDB" id="A0A8C6XWZ6"/>
<dbReference type="GO" id="GO:0005179">
    <property type="term" value="F:hormone activity"/>
    <property type="evidence" value="ECO:0007669"/>
    <property type="project" value="UniProtKB-KW"/>
</dbReference>
<keyword evidence="5" id="KW-0964">Secreted</keyword>
<keyword evidence="6" id="KW-0037">Angiogenesis</keyword>
<feature type="compositionally biased region" description="Basic residues" evidence="11">
    <location>
        <begin position="53"/>
        <end position="72"/>
    </location>
</feature>
<dbReference type="Ensembl" id="ENSNNAT00000020691.1">
    <property type="protein sequence ID" value="ENSNNAP00000019712.1"/>
    <property type="gene ID" value="ENSNNAG00000013136.1"/>
</dbReference>
<keyword evidence="9" id="KW-0306">Gastrulation</keyword>
<keyword evidence="13" id="KW-1185">Reference proteome</keyword>